<keyword evidence="7" id="KW-0100">Branched-chain amino acid biosynthesis</keyword>
<dbReference type="EC" id="2.2.1.6" evidence="5"/>
<comment type="pathway">
    <text evidence="2">Amino-acid biosynthesis; L-valine biosynthesis; L-valine from pyruvate: step 1/4.</text>
</comment>
<gene>
    <name evidence="11" type="primary">ilvH</name>
    <name evidence="11" type="ORF">KS4_24530</name>
</gene>
<dbReference type="InterPro" id="IPR045865">
    <property type="entry name" value="ACT-like_dom_sf"/>
</dbReference>
<keyword evidence="12" id="KW-1185">Reference proteome</keyword>
<dbReference type="UniPathway" id="UPA00049">
    <property type="reaction ID" value="UER00059"/>
</dbReference>
<dbReference type="GO" id="GO:1990610">
    <property type="term" value="F:acetolactate synthase regulator activity"/>
    <property type="evidence" value="ECO:0007669"/>
    <property type="project" value="InterPro"/>
</dbReference>
<dbReference type="InterPro" id="IPR004789">
    <property type="entry name" value="Acetalactate_synth_ssu"/>
</dbReference>
<comment type="similarity">
    <text evidence="3">Belongs to the acetolactate synthase small subunit family.</text>
</comment>
<evidence type="ECO:0000256" key="1">
    <source>
        <dbReference type="ARBA" id="ARBA00004974"/>
    </source>
</evidence>
<dbReference type="PROSITE" id="PS51671">
    <property type="entry name" value="ACT"/>
    <property type="match status" value="1"/>
</dbReference>
<reference evidence="11 12" key="1">
    <citation type="submission" date="2019-02" db="EMBL/GenBank/DDBJ databases">
        <title>Deep-cultivation of Planctomycetes and their phenomic and genomic characterization uncovers novel biology.</title>
        <authorList>
            <person name="Wiegand S."/>
            <person name="Jogler M."/>
            <person name="Boedeker C."/>
            <person name="Pinto D."/>
            <person name="Vollmers J."/>
            <person name="Rivas-Marin E."/>
            <person name="Kohn T."/>
            <person name="Peeters S.H."/>
            <person name="Heuer A."/>
            <person name="Rast P."/>
            <person name="Oberbeckmann S."/>
            <person name="Bunk B."/>
            <person name="Jeske O."/>
            <person name="Meyerdierks A."/>
            <person name="Storesund J.E."/>
            <person name="Kallscheuer N."/>
            <person name="Luecker S."/>
            <person name="Lage O.M."/>
            <person name="Pohl T."/>
            <person name="Merkel B.J."/>
            <person name="Hornburger P."/>
            <person name="Mueller R.-W."/>
            <person name="Bruemmer F."/>
            <person name="Labrenz M."/>
            <person name="Spormann A.M."/>
            <person name="Op den Camp H."/>
            <person name="Overmann J."/>
            <person name="Amann R."/>
            <person name="Jetten M.S.M."/>
            <person name="Mascher T."/>
            <person name="Medema M.H."/>
            <person name="Devos D.P."/>
            <person name="Kaster A.-K."/>
            <person name="Ovreas L."/>
            <person name="Rohde M."/>
            <person name="Galperin M.Y."/>
            <person name="Jogler C."/>
        </authorList>
    </citation>
    <scope>NUCLEOTIDE SEQUENCE [LARGE SCALE GENOMIC DNA]</scope>
    <source>
        <strain evidence="11 12">KS4</strain>
    </source>
</reference>
<proteinExistence type="inferred from homology"/>
<dbReference type="InterPro" id="IPR039557">
    <property type="entry name" value="AHAS_ACT"/>
</dbReference>
<dbReference type="InterPro" id="IPR002912">
    <property type="entry name" value="ACT_dom"/>
</dbReference>
<dbReference type="PANTHER" id="PTHR30239">
    <property type="entry name" value="ACETOLACTATE SYNTHASE SMALL SUBUNIT"/>
    <property type="match status" value="1"/>
</dbReference>
<protein>
    <recommendedName>
        <fullName evidence="5">acetolactate synthase</fullName>
        <ecNumber evidence="5">2.2.1.6</ecNumber>
    </recommendedName>
</protein>
<accession>A0A517YVX9</accession>
<name>A0A517YVX9_9BACT</name>
<dbReference type="PANTHER" id="PTHR30239:SF0">
    <property type="entry name" value="ACETOLACTATE SYNTHASE SMALL SUBUNIT 1, CHLOROPLASTIC"/>
    <property type="match status" value="1"/>
</dbReference>
<dbReference type="GO" id="GO:0003984">
    <property type="term" value="F:acetolactate synthase activity"/>
    <property type="evidence" value="ECO:0007669"/>
    <property type="project" value="UniProtKB-EC"/>
</dbReference>
<dbReference type="Pfam" id="PF10369">
    <property type="entry name" value="ALS_ss_C"/>
    <property type="match status" value="1"/>
</dbReference>
<evidence type="ECO:0000256" key="7">
    <source>
        <dbReference type="ARBA" id="ARBA00023304"/>
    </source>
</evidence>
<dbReference type="FunFam" id="3.30.70.1150:FF:000001">
    <property type="entry name" value="Acetolactate synthase small subunit"/>
    <property type="match status" value="1"/>
</dbReference>
<dbReference type="CDD" id="cd04878">
    <property type="entry name" value="ACT_AHAS"/>
    <property type="match status" value="1"/>
</dbReference>
<evidence type="ECO:0000313" key="12">
    <source>
        <dbReference type="Proteomes" id="UP000317369"/>
    </source>
</evidence>
<evidence type="ECO:0000256" key="4">
    <source>
        <dbReference type="ARBA" id="ARBA00011744"/>
    </source>
</evidence>
<evidence type="ECO:0000256" key="6">
    <source>
        <dbReference type="ARBA" id="ARBA00022605"/>
    </source>
</evidence>
<dbReference type="FunFam" id="3.30.70.260:FF:000001">
    <property type="entry name" value="Acetolactate synthase, small subunit"/>
    <property type="match status" value="1"/>
</dbReference>
<dbReference type="InterPro" id="IPR027271">
    <property type="entry name" value="Acetolactate_synth/TF_NikR_C"/>
</dbReference>
<organism evidence="11 12">
    <name type="scientific">Poriferisphaera corsica</name>
    <dbReference type="NCBI Taxonomy" id="2528020"/>
    <lineage>
        <taxon>Bacteria</taxon>
        <taxon>Pseudomonadati</taxon>
        <taxon>Planctomycetota</taxon>
        <taxon>Phycisphaerae</taxon>
        <taxon>Phycisphaerales</taxon>
        <taxon>Phycisphaeraceae</taxon>
        <taxon>Poriferisphaera</taxon>
    </lineage>
</organism>
<feature type="domain" description="ACT" evidence="10">
    <location>
        <begin position="14"/>
        <end position="89"/>
    </location>
</feature>
<evidence type="ECO:0000256" key="8">
    <source>
        <dbReference type="ARBA" id="ARBA00048670"/>
    </source>
</evidence>
<dbReference type="GO" id="GO:0009099">
    <property type="term" value="P:L-valine biosynthetic process"/>
    <property type="evidence" value="ECO:0007669"/>
    <property type="project" value="UniProtKB-UniPathway"/>
</dbReference>
<dbReference type="AlphaFoldDB" id="A0A517YVX9"/>
<dbReference type="EMBL" id="CP036425">
    <property type="protein sequence ID" value="QDU34385.1"/>
    <property type="molecule type" value="Genomic_DNA"/>
</dbReference>
<dbReference type="KEGG" id="pcor:KS4_24530"/>
<comment type="catalytic activity">
    <reaction evidence="8">
        <text>2 pyruvate + H(+) = (2S)-2-acetolactate + CO2</text>
        <dbReference type="Rhea" id="RHEA:25249"/>
        <dbReference type="ChEBI" id="CHEBI:15361"/>
        <dbReference type="ChEBI" id="CHEBI:15378"/>
        <dbReference type="ChEBI" id="CHEBI:16526"/>
        <dbReference type="ChEBI" id="CHEBI:58476"/>
        <dbReference type="EC" id="2.2.1.6"/>
    </reaction>
</comment>
<evidence type="ECO:0000256" key="2">
    <source>
        <dbReference type="ARBA" id="ARBA00005025"/>
    </source>
</evidence>
<dbReference type="GO" id="GO:0005829">
    <property type="term" value="C:cytosol"/>
    <property type="evidence" value="ECO:0007669"/>
    <property type="project" value="TreeGrafter"/>
</dbReference>
<keyword evidence="11" id="KW-0808">Transferase</keyword>
<evidence type="ECO:0000259" key="10">
    <source>
        <dbReference type="PROSITE" id="PS51671"/>
    </source>
</evidence>
<evidence type="ECO:0000256" key="9">
    <source>
        <dbReference type="SAM" id="MobiDB-lite"/>
    </source>
</evidence>
<keyword evidence="6" id="KW-0028">Amino-acid biosynthesis</keyword>
<dbReference type="GO" id="GO:0009097">
    <property type="term" value="P:isoleucine biosynthetic process"/>
    <property type="evidence" value="ECO:0007669"/>
    <property type="project" value="UniProtKB-UniPathway"/>
</dbReference>
<evidence type="ECO:0000256" key="3">
    <source>
        <dbReference type="ARBA" id="ARBA00006341"/>
    </source>
</evidence>
<dbReference type="NCBIfam" id="NF008864">
    <property type="entry name" value="PRK11895.1"/>
    <property type="match status" value="1"/>
</dbReference>
<dbReference type="InterPro" id="IPR019455">
    <property type="entry name" value="Acetolactate_synth_ssu_C"/>
</dbReference>
<dbReference type="Proteomes" id="UP000317369">
    <property type="component" value="Chromosome"/>
</dbReference>
<comment type="subunit">
    <text evidence="4">Dimer of large and small chains.</text>
</comment>
<evidence type="ECO:0000313" key="11">
    <source>
        <dbReference type="EMBL" id="QDU34385.1"/>
    </source>
</evidence>
<comment type="pathway">
    <text evidence="1">Amino-acid biosynthesis; L-isoleucine biosynthesis; L-isoleucine from 2-oxobutanoate: step 1/4.</text>
</comment>
<dbReference type="Gene3D" id="3.30.70.1150">
    <property type="entry name" value="ACT-like. Chain A, domain 2"/>
    <property type="match status" value="1"/>
</dbReference>
<dbReference type="Pfam" id="PF22629">
    <property type="entry name" value="ACT_AHAS_ss"/>
    <property type="match status" value="1"/>
</dbReference>
<dbReference type="Gene3D" id="3.30.70.260">
    <property type="match status" value="1"/>
</dbReference>
<evidence type="ECO:0000256" key="5">
    <source>
        <dbReference type="ARBA" id="ARBA00013145"/>
    </source>
</evidence>
<dbReference type="NCBIfam" id="TIGR00119">
    <property type="entry name" value="acolac_sm"/>
    <property type="match status" value="1"/>
</dbReference>
<sequence>MMRVMSEENAMRHVIAALVTNEPGVLSQVAGMFAARGFNIDSLVVGRTDTPEISRMTIVVTGDYSILEQVRKQLGKLVPVVKIVEYHDVPFVERDLLLVQVSTKTDVGPADKREEIITLANLFRAKVVDVSPDQLMIEMSGPEAKIEAFIELLSPYGLIELARTGLIAMRRGNLSQLNRPAIAQAMSGLGSRNPDASNTAKPDIDPSDLPPG</sequence>
<feature type="region of interest" description="Disordered" evidence="9">
    <location>
        <begin position="187"/>
        <end position="212"/>
    </location>
</feature>
<dbReference type="SUPFAM" id="SSF55021">
    <property type="entry name" value="ACT-like"/>
    <property type="match status" value="2"/>
</dbReference>
<dbReference type="InterPro" id="IPR054480">
    <property type="entry name" value="AHAS_small-like_ACT"/>
</dbReference>
<dbReference type="UniPathway" id="UPA00047">
    <property type="reaction ID" value="UER00055"/>
</dbReference>